<protein>
    <submittedName>
        <fullName evidence="5">SAM-dependent methyltransferase</fullName>
    </submittedName>
</protein>
<feature type="domain" description="Methyltransferase" evidence="4">
    <location>
        <begin position="46"/>
        <end position="136"/>
    </location>
</feature>
<evidence type="ECO:0000313" key="6">
    <source>
        <dbReference type="Proteomes" id="UP000238650"/>
    </source>
</evidence>
<comment type="caution">
    <text evidence="5">The sequence shown here is derived from an EMBL/GenBank/DDBJ whole genome shotgun (WGS) entry which is preliminary data.</text>
</comment>
<dbReference type="PANTHER" id="PTHR43464:SF19">
    <property type="entry name" value="UBIQUINONE BIOSYNTHESIS O-METHYLTRANSFERASE, MITOCHONDRIAL"/>
    <property type="match status" value="1"/>
</dbReference>
<evidence type="ECO:0000256" key="1">
    <source>
        <dbReference type="ARBA" id="ARBA00022603"/>
    </source>
</evidence>
<evidence type="ECO:0000256" key="3">
    <source>
        <dbReference type="ARBA" id="ARBA00022691"/>
    </source>
</evidence>
<dbReference type="RefSeq" id="WP_105804805.1">
    <property type="nucleotide sequence ID" value="NZ_MWZD01000014.1"/>
</dbReference>
<dbReference type="InterPro" id="IPR029063">
    <property type="entry name" value="SAM-dependent_MTases_sf"/>
</dbReference>
<reference evidence="5 6" key="1">
    <citation type="journal article" date="2017" name="New Microbes New Infect">
        <title>Genome sequence of 'Leucobacter massiliensis' sp. nov. isolated from human pharynx after travel to the 2014 Hajj.</title>
        <authorList>
            <person name="Leangapichart T."/>
            <person name="Gautret P."/>
            <person name="Nguyen T.T."/>
            <person name="Armstrong N."/>
            <person name="Rolain J.M."/>
        </authorList>
    </citation>
    <scope>NUCLEOTIDE SEQUENCE [LARGE SCALE GENOMIC DNA]</scope>
    <source>
        <strain evidence="5 6">122RC15</strain>
    </source>
</reference>
<dbReference type="PANTHER" id="PTHR43464">
    <property type="entry name" value="METHYLTRANSFERASE"/>
    <property type="match status" value="1"/>
</dbReference>
<dbReference type="SUPFAM" id="SSF53335">
    <property type="entry name" value="S-adenosyl-L-methionine-dependent methyltransferases"/>
    <property type="match status" value="1"/>
</dbReference>
<dbReference type="Proteomes" id="UP000238650">
    <property type="component" value="Unassembled WGS sequence"/>
</dbReference>
<dbReference type="GO" id="GO:0032259">
    <property type="term" value="P:methylation"/>
    <property type="evidence" value="ECO:0007669"/>
    <property type="project" value="UniProtKB-KW"/>
</dbReference>
<dbReference type="Pfam" id="PF13649">
    <property type="entry name" value="Methyltransf_25"/>
    <property type="match status" value="1"/>
</dbReference>
<organism evidence="5 6">
    <name type="scientific">Leucobacter massiliensis</name>
    <dbReference type="NCBI Taxonomy" id="1686285"/>
    <lineage>
        <taxon>Bacteria</taxon>
        <taxon>Bacillati</taxon>
        <taxon>Actinomycetota</taxon>
        <taxon>Actinomycetes</taxon>
        <taxon>Micrococcales</taxon>
        <taxon>Microbacteriaceae</taxon>
        <taxon>Leucobacter</taxon>
    </lineage>
</organism>
<proteinExistence type="predicted"/>
<dbReference type="OrthoDB" id="9805171at2"/>
<evidence type="ECO:0000313" key="5">
    <source>
        <dbReference type="EMBL" id="PRI11868.1"/>
    </source>
</evidence>
<dbReference type="InterPro" id="IPR041698">
    <property type="entry name" value="Methyltransf_25"/>
</dbReference>
<evidence type="ECO:0000259" key="4">
    <source>
        <dbReference type="Pfam" id="PF13649"/>
    </source>
</evidence>
<keyword evidence="3" id="KW-0949">S-adenosyl-L-methionine</keyword>
<dbReference type="EMBL" id="MWZD01000014">
    <property type="protein sequence ID" value="PRI11868.1"/>
    <property type="molecule type" value="Genomic_DNA"/>
</dbReference>
<dbReference type="CDD" id="cd02440">
    <property type="entry name" value="AdoMet_MTases"/>
    <property type="match status" value="1"/>
</dbReference>
<sequence>MSVERVRGAYGRRAGEYEAAVGRIEHVEEADLALVARWASGIDGPILDVGCGPGQWTDHLRLLGADAEGIDPTTEFIELARETYPESRYRIAQAEALGVADGTLGGVLAWYSLIHTAPDRIGAALTEFARCLRPGGGLLLGFFAGERLASFDHAITTAHAWPIALLAAEVEAAGFSVVHTESREIRPGRTHGALLATR</sequence>
<dbReference type="Gene3D" id="3.40.50.150">
    <property type="entry name" value="Vaccinia Virus protein VP39"/>
    <property type="match status" value="1"/>
</dbReference>
<name>A0A2S9QQL1_9MICO</name>
<gene>
    <name evidence="5" type="ORF">B4915_04320</name>
</gene>
<keyword evidence="1 5" id="KW-0489">Methyltransferase</keyword>
<keyword evidence="6" id="KW-1185">Reference proteome</keyword>
<evidence type="ECO:0000256" key="2">
    <source>
        <dbReference type="ARBA" id="ARBA00022679"/>
    </source>
</evidence>
<keyword evidence="2 5" id="KW-0808">Transferase</keyword>
<dbReference type="AlphaFoldDB" id="A0A2S9QQL1"/>
<dbReference type="GO" id="GO:0008168">
    <property type="term" value="F:methyltransferase activity"/>
    <property type="evidence" value="ECO:0007669"/>
    <property type="project" value="UniProtKB-KW"/>
</dbReference>
<accession>A0A2S9QQL1</accession>